<name>A0A8X6K2Y9_TRICU</name>
<gene>
    <name evidence="1" type="ORF">TNCT_408821</name>
</gene>
<evidence type="ECO:0000313" key="1">
    <source>
        <dbReference type="EMBL" id="GFR28446.1"/>
    </source>
</evidence>
<comment type="caution">
    <text evidence="1">The sequence shown here is derived from an EMBL/GenBank/DDBJ whole genome shotgun (WGS) entry which is preliminary data.</text>
</comment>
<evidence type="ECO:0000313" key="2">
    <source>
        <dbReference type="Proteomes" id="UP000887116"/>
    </source>
</evidence>
<sequence length="102" mass="12052">MYINGKELFCKHNEQHLFYINIHTHKSVLPQRQIETMRKQLHYGVKCQPLRFQLPGVRSAVKDLNNASIILSVEAFKWTVYTSLSQEEDYLKEGERIEKQMG</sequence>
<dbReference type="Proteomes" id="UP000887116">
    <property type="component" value="Unassembled WGS sequence"/>
</dbReference>
<organism evidence="1 2">
    <name type="scientific">Trichonephila clavata</name>
    <name type="common">Joro spider</name>
    <name type="synonym">Nephila clavata</name>
    <dbReference type="NCBI Taxonomy" id="2740835"/>
    <lineage>
        <taxon>Eukaryota</taxon>
        <taxon>Metazoa</taxon>
        <taxon>Ecdysozoa</taxon>
        <taxon>Arthropoda</taxon>
        <taxon>Chelicerata</taxon>
        <taxon>Arachnida</taxon>
        <taxon>Araneae</taxon>
        <taxon>Araneomorphae</taxon>
        <taxon>Entelegynae</taxon>
        <taxon>Araneoidea</taxon>
        <taxon>Nephilidae</taxon>
        <taxon>Trichonephila</taxon>
    </lineage>
</organism>
<accession>A0A8X6K2Y9</accession>
<dbReference type="EMBL" id="BMAO01019114">
    <property type="protein sequence ID" value="GFR28446.1"/>
    <property type="molecule type" value="Genomic_DNA"/>
</dbReference>
<proteinExistence type="predicted"/>
<dbReference type="AlphaFoldDB" id="A0A8X6K2Y9"/>
<reference evidence="1" key="1">
    <citation type="submission" date="2020-07" db="EMBL/GenBank/DDBJ databases">
        <title>Multicomponent nature underlies the extraordinary mechanical properties of spider dragline silk.</title>
        <authorList>
            <person name="Kono N."/>
            <person name="Nakamura H."/>
            <person name="Mori M."/>
            <person name="Yoshida Y."/>
            <person name="Ohtoshi R."/>
            <person name="Malay A.D."/>
            <person name="Moran D.A.P."/>
            <person name="Tomita M."/>
            <person name="Numata K."/>
            <person name="Arakawa K."/>
        </authorList>
    </citation>
    <scope>NUCLEOTIDE SEQUENCE</scope>
</reference>
<keyword evidence="2" id="KW-1185">Reference proteome</keyword>
<protein>
    <submittedName>
        <fullName evidence="1">Uncharacterized protein</fullName>
    </submittedName>
</protein>